<feature type="transmembrane region" description="Helical" evidence="5">
    <location>
        <begin position="258"/>
        <end position="275"/>
    </location>
</feature>
<organism evidence="7 8">
    <name type="scientific">Tetrahymena thermophila (strain SB210)</name>
    <dbReference type="NCBI Taxonomy" id="312017"/>
    <lineage>
        <taxon>Eukaryota</taxon>
        <taxon>Sar</taxon>
        <taxon>Alveolata</taxon>
        <taxon>Ciliophora</taxon>
        <taxon>Intramacronucleata</taxon>
        <taxon>Oligohymenophorea</taxon>
        <taxon>Hymenostomatida</taxon>
        <taxon>Tetrahymenina</taxon>
        <taxon>Tetrahymenidae</taxon>
        <taxon>Tetrahymena</taxon>
    </lineage>
</organism>
<dbReference type="PANTHER" id="PTHR21324">
    <property type="entry name" value="FASTING-INDUCIBLE INTEGRAL MEMBRANE PROTEIN TM6P1-RELATED"/>
    <property type="match status" value="1"/>
</dbReference>
<evidence type="ECO:0000259" key="6">
    <source>
        <dbReference type="Pfam" id="PF10277"/>
    </source>
</evidence>
<feature type="transmembrane region" description="Helical" evidence="5">
    <location>
        <begin position="106"/>
        <end position="127"/>
    </location>
</feature>
<evidence type="ECO:0000256" key="4">
    <source>
        <dbReference type="ARBA" id="ARBA00023136"/>
    </source>
</evidence>
<feature type="transmembrane region" description="Helical" evidence="5">
    <location>
        <begin position="189"/>
        <end position="206"/>
    </location>
</feature>
<dbReference type="InParanoid" id="Q22Y36"/>
<dbReference type="InterPro" id="IPR019402">
    <property type="entry name" value="CWH43_N"/>
</dbReference>
<dbReference type="HOGENOM" id="CLU_613244_0_0_1"/>
<sequence>MYQQINPQIQPHFYGQQPNHNYPQLQTPQHPQQGYQSIEMQTTAPIQLQQQFVPQNAQLLQQGQQIVQGAQSPVYVVHPQPIYYFPILKQLNEVIGSFSVSMMVNISCYLAAFAIFITYVVACSLGHQQWFPCMITSAGTDYPENIFFRIGLLTNIFYWLIMLVFQYWWLRAQSEAMMGVVNVSKKMNYFAFVGFFFYGLTIATIDDGHIPTQFHGACAVIFFIFLCVYTQLNFNTCQQLRKLNPAFMSNSSYNRKKFFAKAWYVVFFFIILLALKQKWALAVAEWIGTYSIIFYLQTFATDLKDFTVSVDDQQFKTQDLRVELARNLEEKQLNEQEPSSQNAVLQATNPQIQNVVPQLIQGNQTQHIQQFPIVQLSNGQQQNINQAPMQNSTESYLQNHQVHSQVCAQAHFHSARLNHVNLSESISKADNSFMSIKKPFININGQN</sequence>
<evidence type="ECO:0000256" key="5">
    <source>
        <dbReference type="SAM" id="Phobius"/>
    </source>
</evidence>
<name>Q22Y36_TETTS</name>
<gene>
    <name evidence="7" type="ORF">TTHERM_00355350</name>
</gene>
<proteinExistence type="predicted"/>
<evidence type="ECO:0000256" key="2">
    <source>
        <dbReference type="ARBA" id="ARBA00022692"/>
    </source>
</evidence>
<evidence type="ECO:0000313" key="8">
    <source>
        <dbReference type="Proteomes" id="UP000009168"/>
    </source>
</evidence>
<dbReference type="EMBL" id="GG662749">
    <property type="protein sequence ID" value="EAR90188.1"/>
    <property type="molecule type" value="Genomic_DNA"/>
</dbReference>
<dbReference type="Pfam" id="PF10277">
    <property type="entry name" value="Frag1"/>
    <property type="match status" value="1"/>
</dbReference>
<keyword evidence="8" id="KW-1185">Reference proteome</keyword>
<dbReference type="GeneID" id="7837283"/>
<comment type="subcellular location">
    <subcellularLocation>
        <location evidence="1">Endomembrane system</location>
        <topology evidence="1">Multi-pass membrane protein</topology>
    </subcellularLocation>
</comment>
<dbReference type="eggNOG" id="ENOG502SW4A">
    <property type="taxonomic scope" value="Eukaryota"/>
</dbReference>
<dbReference type="GO" id="GO:0012505">
    <property type="term" value="C:endomembrane system"/>
    <property type="evidence" value="ECO:0007669"/>
    <property type="project" value="UniProtKB-SubCell"/>
</dbReference>
<evidence type="ECO:0000256" key="3">
    <source>
        <dbReference type="ARBA" id="ARBA00022989"/>
    </source>
</evidence>
<dbReference type="KEGG" id="tet:TTHERM_00355350"/>
<feature type="domain" description="CWH43-like N-terminal" evidence="6">
    <location>
        <begin position="101"/>
        <end position="305"/>
    </location>
</feature>
<keyword evidence="4 5" id="KW-0472">Membrane</keyword>
<protein>
    <submittedName>
        <fullName evidence="7">Frag1/DRAM/Sfk1 family protein</fullName>
    </submittedName>
</protein>
<evidence type="ECO:0000313" key="7">
    <source>
        <dbReference type="EMBL" id="EAR90188.1"/>
    </source>
</evidence>
<evidence type="ECO:0000256" key="1">
    <source>
        <dbReference type="ARBA" id="ARBA00004127"/>
    </source>
</evidence>
<dbReference type="Proteomes" id="UP000009168">
    <property type="component" value="Unassembled WGS sequence"/>
</dbReference>
<dbReference type="AlphaFoldDB" id="Q22Y36"/>
<feature type="transmembrane region" description="Helical" evidence="5">
    <location>
        <begin position="212"/>
        <end position="232"/>
    </location>
</feature>
<keyword evidence="2 5" id="KW-0812">Transmembrane</keyword>
<dbReference type="RefSeq" id="XP_001010433.1">
    <property type="nucleotide sequence ID" value="XM_001010433.3"/>
</dbReference>
<accession>Q22Y36</accession>
<keyword evidence="3 5" id="KW-1133">Transmembrane helix</keyword>
<dbReference type="PANTHER" id="PTHR21324:SF2">
    <property type="entry name" value="EG:22E5.9 PROTEIN"/>
    <property type="match status" value="1"/>
</dbReference>
<feature type="transmembrane region" description="Helical" evidence="5">
    <location>
        <begin position="147"/>
        <end position="169"/>
    </location>
</feature>
<dbReference type="InterPro" id="IPR050911">
    <property type="entry name" value="DRAM/TMEM150_Autophagy_Mod"/>
</dbReference>
<reference evidence="8" key="1">
    <citation type="journal article" date="2006" name="PLoS Biol.">
        <title>Macronuclear genome sequence of the ciliate Tetrahymena thermophila, a model eukaryote.</title>
        <authorList>
            <person name="Eisen J.A."/>
            <person name="Coyne R.S."/>
            <person name="Wu M."/>
            <person name="Wu D."/>
            <person name="Thiagarajan M."/>
            <person name="Wortman J.R."/>
            <person name="Badger J.H."/>
            <person name="Ren Q."/>
            <person name="Amedeo P."/>
            <person name="Jones K.M."/>
            <person name="Tallon L.J."/>
            <person name="Delcher A.L."/>
            <person name="Salzberg S.L."/>
            <person name="Silva J.C."/>
            <person name="Haas B.J."/>
            <person name="Majoros W.H."/>
            <person name="Farzad M."/>
            <person name="Carlton J.M."/>
            <person name="Smith R.K. Jr."/>
            <person name="Garg J."/>
            <person name="Pearlman R.E."/>
            <person name="Karrer K.M."/>
            <person name="Sun L."/>
            <person name="Manning G."/>
            <person name="Elde N.C."/>
            <person name="Turkewitz A.P."/>
            <person name="Asai D.J."/>
            <person name="Wilkes D.E."/>
            <person name="Wang Y."/>
            <person name="Cai H."/>
            <person name="Collins K."/>
            <person name="Stewart B.A."/>
            <person name="Lee S.R."/>
            <person name="Wilamowska K."/>
            <person name="Weinberg Z."/>
            <person name="Ruzzo W.L."/>
            <person name="Wloga D."/>
            <person name="Gaertig J."/>
            <person name="Frankel J."/>
            <person name="Tsao C.-C."/>
            <person name="Gorovsky M.A."/>
            <person name="Keeling P.J."/>
            <person name="Waller R.F."/>
            <person name="Patron N.J."/>
            <person name="Cherry J.M."/>
            <person name="Stover N.A."/>
            <person name="Krieger C.J."/>
            <person name="del Toro C."/>
            <person name="Ryder H.F."/>
            <person name="Williamson S.C."/>
            <person name="Barbeau R.A."/>
            <person name="Hamilton E.P."/>
            <person name="Orias E."/>
        </authorList>
    </citation>
    <scope>NUCLEOTIDE SEQUENCE [LARGE SCALE GENOMIC DNA]</scope>
    <source>
        <strain evidence="8">SB210</strain>
    </source>
</reference>